<dbReference type="CDD" id="cd02440">
    <property type="entry name" value="AdoMet_MTases"/>
    <property type="match status" value="1"/>
</dbReference>
<dbReference type="Pfam" id="PF13649">
    <property type="entry name" value="Methyltransf_25"/>
    <property type="match status" value="1"/>
</dbReference>
<dbReference type="InterPro" id="IPR041698">
    <property type="entry name" value="Methyltransf_25"/>
</dbReference>
<dbReference type="EMBL" id="SMKQ01000102">
    <property type="protein sequence ID" value="TDD44317.1"/>
    <property type="molecule type" value="Genomic_DNA"/>
</dbReference>
<keyword evidence="3" id="KW-0489">Methyltransferase</keyword>
<dbReference type="InterPro" id="IPR029063">
    <property type="entry name" value="SAM-dependent_MTases_sf"/>
</dbReference>
<feature type="domain" description="Methyltransferase" evidence="2">
    <location>
        <begin position="57"/>
        <end position="151"/>
    </location>
</feature>
<proteinExistence type="predicted"/>
<dbReference type="InterPro" id="IPR050508">
    <property type="entry name" value="Methyltransf_Superfamily"/>
</dbReference>
<protein>
    <submittedName>
        <fullName evidence="3">Methyltransferase domain-containing protein</fullName>
    </submittedName>
</protein>
<comment type="caution">
    <text evidence="3">The sequence shown here is derived from an EMBL/GenBank/DDBJ whole genome shotgun (WGS) entry which is preliminary data.</text>
</comment>
<dbReference type="PANTHER" id="PTHR42912">
    <property type="entry name" value="METHYLTRANSFERASE"/>
    <property type="match status" value="1"/>
</dbReference>
<sequence length="220" mass="23475">MSLGKLLHHHDEHPDAGGTIDRPRAYEISASIGFLGGRRAVFTRLAAAARPRPGDRVLDVGCGTGYLSRILSPVVGPRGHVTGLDPSPAMIEYAARRAPANCAYVQGEGQSPPFPDGSFDLVISSLAVHHMPAEARPEALRQMFRVLRPGGRLLIAEFRPPTVRAARRVVGALAGPAMRHDPRDLIGALIPGAGFTVESEGELPLLYYVRATRPPSTGTV</sequence>
<evidence type="ECO:0000259" key="2">
    <source>
        <dbReference type="Pfam" id="PF13649"/>
    </source>
</evidence>
<dbReference type="SUPFAM" id="SSF53335">
    <property type="entry name" value="S-adenosyl-L-methionine-dependent methyltransferases"/>
    <property type="match status" value="1"/>
</dbReference>
<name>A0A4V2YKY7_9ACTN</name>
<evidence type="ECO:0000313" key="4">
    <source>
        <dbReference type="Proteomes" id="UP000295302"/>
    </source>
</evidence>
<dbReference type="PANTHER" id="PTHR42912:SF93">
    <property type="entry name" value="N6-ADENOSINE-METHYLTRANSFERASE TMT1A"/>
    <property type="match status" value="1"/>
</dbReference>
<accession>A0A4V2YKY7</accession>
<dbReference type="GO" id="GO:0032259">
    <property type="term" value="P:methylation"/>
    <property type="evidence" value="ECO:0007669"/>
    <property type="project" value="UniProtKB-KW"/>
</dbReference>
<dbReference type="AlphaFoldDB" id="A0A4V2YKY7"/>
<dbReference type="Proteomes" id="UP000295302">
    <property type="component" value="Unassembled WGS sequence"/>
</dbReference>
<evidence type="ECO:0000313" key="3">
    <source>
        <dbReference type="EMBL" id="TDD44317.1"/>
    </source>
</evidence>
<reference evidence="3 4" key="1">
    <citation type="submission" date="2019-03" db="EMBL/GenBank/DDBJ databases">
        <title>Draft genome sequences of novel Actinobacteria.</title>
        <authorList>
            <person name="Sahin N."/>
            <person name="Ay H."/>
            <person name="Saygin H."/>
        </authorList>
    </citation>
    <scope>NUCLEOTIDE SEQUENCE [LARGE SCALE GENOMIC DNA]</scope>
    <source>
        <strain evidence="3 4">CH32</strain>
    </source>
</reference>
<dbReference type="Gene3D" id="3.40.50.150">
    <property type="entry name" value="Vaccinia Virus protein VP39"/>
    <property type="match status" value="1"/>
</dbReference>
<feature type="compositionally biased region" description="Basic and acidic residues" evidence="1">
    <location>
        <begin position="9"/>
        <end position="22"/>
    </location>
</feature>
<keyword evidence="3" id="KW-0808">Transferase</keyword>
<dbReference type="GO" id="GO:0008168">
    <property type="term" value="F:methyltransferase activity"/>
    <property type="evidence" value="ECO:0007669"/>
    <property type="project" value="UniProtKB-KW"/>
</dbReference>
<evidence type="ECO:0000256" key="1">
    <source>
        <dbReference type="SAM" id="MobiDB-lite"/>
    </source>
</evidence>
<dbReference type="OrthoDB" id="9808140at2"/>
<keyword evidence="4" id="KW-1185">Reference proteome</keyword>
<organism evidence="3 4">
    <name type="scientific">Nonomuraea terrae</name>
    <dbReference type="NCBI Taxonomy" id="2530383"/>
    <lineage>
        <taxon>Bacteria</taxon>
        <taxon>Bacillati</taxon>
        <taxon>Actinomycetota</taxon>
        <taxon>Actinomycetes</taxon>
        <taxon>Streptosporangiales</taxon>
        <taxon>Streptosporangiaceae</taxon>
        <taxon>Nonomuraea</taxon>
    </lineage>
</organism>
<feature type="region of interest" description="Disordered" evidence="1">
    <location>
        <begin position="1"/>
        <end position="22"/>
    </location>
</feature>
<gene>
    <name evidence="3" type="ORF">E1286_27425</name>
</gene>
<dbReference type="RefSeq" id="WP_132616896.1">
    <property type="nucleotide sequence ID" value="NZ_SMKQ01000102.1"/>
</dbReference>